<comment type="similarity">
    <text evidence="2 5">Belongs to the pseudouridine synthase TruB family. Type 1 subfamily.</text>
</comment>
<keyword evidence="3 5" id="KW-0819">tRNA processing</keyword>
<dbReference type="InterPro" id="IPR002501">
    <property type="entry name" value="PsdUridine_synth_N"/>
</dbReference>
<dbReference type="EMBL" id="JAOQKJ010000004">
    <property type="protein sequence ID" value="MCU6744007.1"/>
    <property type="molecule type" value="Genomic_DNA"/>
</dbReference>
<dbReference type="InterPro" id="IPR032819">
    <property type="entry name" value="TruB_C"/>
</dbReference>
<evidence type="ECO:0000256" key="2">
    <source>
        <dbReference type="ARBA" id="ARBA00005642"/>
    </source>
</evidence>
<sequence length="309" mass="34242">MYHGIINVYKEKGFTSHDVVAKLRGICKQKKIGHTGTLDPEAVGVLPVCLGSATKLCDMLTDKTKEYVAVLKLGVVTDTQDLTGTILEEHPVTVTEEQIREVIFSFQGDQLQIPPMYSALKVNGKKLYELAREGKEVERAARPITIHEIEILKEELPEITIRVSCSKGTYIRTLCHDIGQALLCGGAMASLTRTRVGSFQIGQAYPLAKLQQLSDEGRLSEAVLPVEEVFSHLPVMHVEEAGMKALLNGNQLKKSELEAAGTEKAAAVKTEEASGYRVRIHGLDDRFYGVYEYIEEKGLYCPVKMFFPE</sequence>
<dbReference type="Gene3D" id="3.30.2350.10">
    <property type="entry name" value="Pseudouridine synthase"/>
    <property type="match status" value="1"/>
</dbReference>
<dbReference type="Pfam" id="PF16198">
    <property type="entry name" value="TruB_C_2"/>
    <property type="match status" value="1"/>
</dbReference>
<evidence type="ECO:0000256" key="1">
    <source>
        <dbReference type="ARBA" id="ARBA00000385"/>
    </source>
</evidence>
<proteinExistence type="inferred from homology"/>
<comment type="function">
    <text evidence="5">Responsible for synthesis of pseudouridine from uracil-55 in the psi GC loop of transfer RNAs.</text>
</comment>
<comment type="caution">
    <text evidence="8">The sequence shown here is derived from an EMBL/GenBank/DDBJ whole genome shotgun (WGS) entry which is preliminary data.</text>
</comment>
<feature type="domain" description="Pseudouridine synthase II N-terminal" evidence="6">
    <location>
        <begin position="24"/>
        <end position="171"/>
    </location>
</feature>
<evidence type="ECO:0000256" key="5">
    <source>
        <dbReference type="HAMAP-Rule" id="MF_01080"/>
    </source>
</evidence>
<dbReference type="InterPro" id="IPR020103">
    <property type="entry name" value="PsdUridine_synth_cat_dom_sf"/>
</dbReference>
<comment type="catalytic activity">
    <reaction evidence="1 5">
        <text>uridine(55) in tRNA = pseudouridine(55) in tRNA</text>
        <dbReference type="Rhea" id="RHEA:42532"/>
        <dbReference type="Rhea" id="RHEA-COMP:10101"/>
        <dbReference type="Rhea" id="RHEA-COMP:10102"/>
        <dbReference type="ChEBI" id="CHEBI:65314"/>
        <dbReference type="ChEBI" id="CHEBI:65315"/>
        <dbReference type="EC" id="5.4.99.25"/>
    </reaction>
</comment>
<evidence type="ECO:0000259" key="7">
    <source>
        <dbReference type="Pfam" id="PF16198"/>
    </source>
</evidence>
<dbReference type="SUPFAM" id="SSF55120">
    <property type="entry name" value="Pseudouridine synthase"/>
    <property type="match status" value="1"/>
</dbReference>
<keyword evidence="4 5" id="KW-0413">Isomerase</keyword>
<dbReference type="Proteomes" id="UP001652432">
    <property type="component" value="Unassembled WGS sequence"/>
</dbReference>
<dbReference type="PANTHER" id="PTHR13767">
    <property type="entry name" value="TRNA-PSEUDOURIDINE SYNTHASE"/>
    <property type="match status" value="1"/>
</dbReference>
<evidence type="ECO:0000259" key="6">
    <source>
        <dbReference type="Pfam" id="PF01509"/>
    </source>
</evidence>
<dbReference type="RefSeq" id="WP_262574005.1">
    <property type="nucleotide sequence ID" value="NZ_JAOQKJ010000004.1"/>
</dbReference>
<gene>
    <name evidence="5 8" type="primary">truB</name>
    <name evidence="8" type="ORF">OCV77_05765</name>
</gene>
<organism evidence="8 9">
    <name type="scientific">Suilimivivens aceti</name>
    <dbReference type="NCBI Taxonomy" id="2981774"/>
    <lineage>
        <taxon>Bacteria</taxon>
        <taxon>Bacillati</taxon>
        <taxon>Bacillota</taxon>
        <taxon>Clostridia</taxon>
        <taxon>Lachnospirales</taxon>
        <taxon>Lachnospiraceae</taxon>
        <taxon>Suilimivivens</taxon>
    </lineage>
</organism>
<dbReference type="CDD" id="cd02573">
    <property type="entry name" value="PseudoU_synth_EcTruB"/>
    <property type="match status" value="1"/>
</dbReference>
<feature type="active site" description="Nucleophile" evidence="5">
    <location>
        <position position="39"/>
    </location>
</feature>
<dbReference type="PANTHER" id="PTHR13767:SF2">
    <property type="entry name" value="PSEUDOURIDYLATE SYNTHASE TRUB1"/>
    <property type="match status" value="1"/>
</dbReference>
<evidence type="ECO:0000313" key="9">
    <source>
        <dbReference type="Proteomes" id="UP001652432"/>
    </source>
</evidence>
<evidence type="ECO:0000256" key="3">
    <source>
        <dbReference type="ARBA" id="ARBA00022694"/>
    </source>
</evidence>
<dbReference type="HAMAP" id="MF_01080">
    <property type="entry name" value="TruB_bact"/>
    <property type="match status" value="1"/>
</dbReference>
<accession>A0ABT2T1A3</accession>
<evidence type="ECO:0000313" key="8">
    <source>
        <dbReference type="EMBL" id="MCU6744007.1"/>
    </source>
</evidence>
<dbReference type="InterPro" id="IPR014780">
    <property type="entry name" value="tRNA_psdUridine_synth_TruB"/>
</dbReference>
<reference evidence="8 9" key="1">
    <citation type="journal article" date="2021" name="ISME Commun">
        <title>Automated analysis of genomic sequences facilitates high-throughput and comprehensive description of bacteria.</title>
        <authorList>
            <person name="Hitch T.C.A."/>
        </authorList>
    </citation>
    <scope>NUCLEOTIDE SEQUENCE [LARGE SCALE GENOMIC DNA]</scope>
    <source>
        <strain evidence="8 9">Sanger_18</strain>
    </source>
</reference>
<dbReference type="GO" id="GO:0160148">
    <property type="term" value="F:tRNA pseudouridine(55) synthase activity"/>
    <property type="evidence" value="ECO:0007669"/>
    <property type="project" value="UniProtKB-EC"/>
</dbReference>
<protein>
    <recommendedName>
        <fullName evidence="5">tRNA pseudouridine synthase B</fullName>
        <ecNumber evidence="5">5.4.99.25</ecNumber>
    </recommendedName>
    <alternativeName>
        <fullName evidence="5">tRNA pseudouridine(55) synthase</fullName>
        <shortName evidence="5">Psi55 synthase</shortName>
    </alternativeName>
    <alternativeName>
        <fullName evidence="5">tRNA pseudouridylate synthase</fullName>
    </alternativeName>
    <alternativeName>
        <fullName evidence="5">tRNA-uridine isomerase</fullName>
    </alternativeName>
</protein>
<dbReference type="EC" id="5.4.99.25" evidence="5"/>
<name>A0ABT2T1A3_9FIRM</name>
<dbReference type="Pfam" id="PF01509">
    <property type="entry name" value="TruB_N"/>
    <property type="match status" value="1"/>
</dbReference>
<keyword evidence="9" id="KW-1185">Reference proteome</keyword>
<feature type="domain" description="tRNA pseudouridylate synthase B C-terminal" evidence="7">
    <location>
        <begin position="172"/>
        <end position="230"/>
    </location>
</feature>
<dbReference type="NCBIfam" id="TIGR00431">
    <property type="entry name" value="TruB"/>
    <property type="match status" value="1"/>
</dbReference>
<evidence type="ECO:0000256" key="4">
    <source>
        <dbReference type="ARBA" id="ARBA00023235"/>
    </source>
</evidence>